<protein>
    <submittedName>
        <fullName evidence="2">Uncharacterized protein LOC124817691 isoform X2</fullName>
    </submittedName>
</protein>
<evidence type="ECO:0000313" key="2">
    <source>
        <dbReference type="RefSeq" id="XP_065659472.1"/>
    </source>
</evidence>
<dbReference type="GeneID" id="124817691"/>
<keyword evidence="1" id="KW-1185">Reference proteome</keyword>
<gene>
    <name evidence="2" type="primary">LOC124817691</name>
</gene>
<sequence>MDAFQFDLKPCVLYKKKCLLEKGNEAKCVKAYFSEKIIRDFKHLKQKLRGMQALNIKLKNKNRKLQQMLGEPKNSFVKTEMTPFNTPESDEKQQPQAFFDTFPSLKNSLNDLQVSAFEEEISTRCVHQNQNNKVEPIIFDYAFSNEIEEHKICKQSVESLSINETPINEQVACFKSLPVNETPINEQVACFESLSINETLINEQVACFETKHHQIEKINETKSGFVLLKDVLMPEISNQTDQSSSSKVEFNVKENPKINKFNNNIPPLRINLQQFFLKQNKDLQDLKKKVYLFEDQEFSEFHFLESLLLAIKNLKSNMKSKRFFQSKSKIRKYFIKDVSQLIKDYVSTFCLKEN</sequence>
<evidence type="ECO:0000313" key="1">
    <source>
        <dbReference type="Proteomes" id="UP001652625"/>
    </source>
</evidence>
<dbReference type="Proteomes" id="UP001652625">
    <property type="component" value="Chromosome 08"/>
</dbReference>
<name>A0ABM4CCQ6_HYDVU</name>
<reference evidence="2" key="1">
    <citation type="submission" date="2025-08" db="UniProtKB">
        <authorList>
            <consortium name="RefSeq"/>
        </authorList>
    </citation>
    <scope>IDENTIFICATION</scope>
</reference>
<organism evidence="1 2">
    <name type="scientific">Hydra vulgaris</name>
    <name type="common">Hydra</name>
    <name type="synonym">Hydra attenuata</name>
    <dbReference type="NCBI Taxonomy" id="6087"/>
    <lineage>
        <taxon>Eukaryota</taxon>
        <taxon>Metazoa</taxon>
        <taxon>Cnidaria</taxon>
        <taxon>Hydrozoa</taxon>
        <taxon>Hydroidolina</taxon>
        <taxon>Anthoathecata</taxon>
        <taxon>Aplanulata</taxon>
        <taxon>Hydridae</taxon>
        <taxon>Hydra</taxon>
    </lineage>
</organism>
<dbReference type="RefSeq" id="XP_065659472.1">
    <property type="nucleotide sequence ID" value="XM_065803400.1"/>
</dbReference>
<accession>A0ABM4CCQ6</accession>
<proteinExistence type="predicted"/>